<evidence type="ECO:0000256" key="2">
    <source>
        <dbReference type="SAM" id="Phobius"/>
    </source>
</evidence>
<evidence type="ECO:0000256" key="1">
    <source>
        <dbReference type="SAM" id="Coils"/>
    </source>
</evidence>
<reference evidence="4" key="1">
    <citation type="submission" date="2018-06" db="EMBL/GenBank/DDBJ databases">
        <authorList>
            <person name="Zhirakovskaya E."/>
        </authorList>
    </citation>
    <scope>NUCLEOTIDE SEQUENCE</scope>
</reference>
<gene>
    <name evidence="4" type="ORF">MNBD_NITROSPINAE05-834</name>
</gene>
<keyword evidence="2" id="KW-0472">Membrane</keyword>
<evidence type="ECO:0000259" key="3">
    <source>
        <dbReference type="SMART" id="SM00421"/>
    </source>
</evidence>
<sequence length="177" mass="19786">MEDSQRSNLAVLILSGTFAVLVGLDLITDYRSGGTGAHLILEGLLLATSGAFFVFAVKKLNLAKKEITSLKIDVEKLHQEKEQWKNETHQLLAGLSVKIEQQFYKWKLTQAETEVGFLLLKGFSLQEIADIRTTKIKTVQQQSQSIYQKTGLASRSELAAFFLEDLLPSQEVSVRKT</sequence>
<proteinExistence type="predicted"/>
<feature type="transmembrane region" description="Helical" evidence="2">
    <location>
        <begin position="9"/>
        <end position="27"/>
    </location>
</feature>
<keyword evidence="2" id="KW-1133">Transmembrane helix</keyword>
<dbReference type="InterPro" id="IPR000792">
    <property type="entry name" value="Tscrpt_reg_LuxR_C"/>
</dbReference>
<keyword evidence="2" id="KW-0812">Transmembrane</keyword>
<keyword evidence="1" id="KW-0175">Coiled coil</keyword>
<feature type="transmembrane region" description="Helical" evidence="2">
    <location>
        <begin position="39"/>
        <end position="57"/>
    </location>
</feature>
<dbReference type="InterPro" id="IPR016032">
    <property type="entry name" value="Sig_transdc_resp-reg_C-effctor"/>
</dbReference>
<dbReference type="GO" id="GO:0003677">
    <property type="term" value="F:DNA binding"/>
    <property type="evidence" value="ECO:0007669"/>
    <property type="project" value="InterPro"/>
</dbReference>
<protein>
    <recommendedName>
        <fullName evidence="3">HTH luxR-type domain-containing protein</fullName>
    </recommendedName>
</protein>
<dbReference type="AlphaFoldDB" id="A0A3B1D7V6"/>
<accession>A0A3B1D7V6</accession>
<feature type="coiled-coil region" evidence="1">
    <location>
        <begin position="60"/>
        <end position="87"/>
    </location>
</feature>
<feature type="domain" description="HTH luxR-type" evidence="3">
    <location>
        <begin position="105"/>
        <end position="162"/>
    </location>
</feature>
<name>A0A3B1D7V6_9ZZZZ</name>
<dbReference type="Gene3D" id="1.10.10.10">
    <property type="entry name" value="Winged helix-like DNA-binding domain superfamily/Winged helix DNA-binding domain"/>
    <property type="match status" value="1"/>
</dbReference>
<dbReference type="GO" id="GO:0006355">
    <property type="term" value="P:regulation of DNA-templated transcription"/>
    <property type="evidence" value="ECO:0007669"/>
    <property type="project" value="InterPro"/>
</dbReference>
<organism evidence="4">
    <name type="scientific">hydrothermal vent metagenome</name>
    <dbReference type="NCBI Taxonomy" id="652676"/>
    <lineage>
        <taxon>unclassified sequences</taxon>
        <taxon>metagenomes</taxon>
        <taxon>ecological metagenomes</taxon>
    </lineage>
</organism>
<evidence type="ECO:0000313" key="4">
    <source>
        <dbReference type="EMBL" id="VAX32234.1"/>
    </source>
</evidence>
<dbReference type="SMART" id="SM00421">
    <property type="entry name" value="HTH_LUXR"/>
    <property type="match status" value="1"/>
</dbReference>
<dbReference type="EMBL" id="UOGG01000189">
    <property type="protein sequence ID" value="VAX32234.1"/>
    <property type="molecule type" value="Genomic_DNA"/>
</dbReference>
<dbReference type="SUPFAM" id="SSF46894">
    <property type="entry name" value="C-terminal effector domain of the bipartite response regulators"/>
    <property type="match status" value="1"/>
</dbReference>
<dbReference type="InterPro" id="IPR036388">
    <property type="entry name" value="WH-like_DNA-bd_sf"/>
</dbReference>